<feature type="compositionally biased region" description="Basic and acidic residues" evidence="1">
    <location>
        <begin position="105"/>
        <end position="114"/>
    </location>
</feature>
<sequence>PAALPEEDRVELAIVASGARADLGEDEAGLLALESRLVAQVRSPELVRRLSLVRADRLAELGRLVEAEAERAAAGPEPGEEEDVVVVDLDSETDIAPARPAGTDDATRGTEERA</sequence>
<evidence type="ECO:0000256" key="1">
    <source>
        <dbReference type="SAM" id="MobiDB-lite"/>
    </source>
</evidence>
<name>A0ABT5U0D1_9MICO</name>
<comment type="caution">
    <text evidence="2">The sequence shown here is derived from an EMBL/GenBank/DDBJ whole genome shotgun (WGS) entry which is preliminary data.</text>
</comment>
<feature type="non-terminal residue" evidence="2">
    <location>
        <position position="1"/>
    </location>
</feature>
<evidence type="ECO:0000313" key="3">
    <source>
        <dbReference type="Proteomes" id="UP001165561"/>
    </source>
</evidence>
<reference evidence="2" key="1">
    <citation type="submission" date="2023-02" db="EMBL/GenBank/DDBJ databases">
        <title>Georgenia sp.10Sc9-8, isolated from a soil sample collected from the Taklamakan desert.</title>
        <authorList>
            <person name="Liu S."/>
        </authorList>
    </citation>
    <scope>NUCLEOTIDE SEQUENCE</scope>
    <source>
        <strain evidence="2">10Sc9-8</strain>
    </source>
</reference>
<protein>
    <submittedName>
        <fullName evidence="2">Uncharacterized protein</fullName>
    </submittedName>
</protein>
<accession>A0ABT5U0D1</accession>
<feature type="compositionally biased region" description="Acidic residues" evidence="1">
    <location>
        <begin position="78"/>
        <end position="93"/>
    </location>
</feature>
<keyword evidence="3" id="KW-1185">Reference proteome</keyword>
<gene>
    <name evidence="2" type="ORF">PU560_14695</name>
</gene>
<dbReference type="EMBL" id="JARACI010001143">
    <property type="protein sequence ID" value="MDD9207704.1"/>
    <property type="molecule type" value="Genomic_DNA"/>
</dbReference>
<proteinExistence type="predicted"/>
<feature type="region of interest" description="Disordered" evidence="1">
    <location>
        <begin position="68"/>
        <end position="114"/>
    </location>
</feature>
<organism evidence="2 3">
    <name type="scientific">Georgenia halotolerans</name>
    <dbReference type="NCBI Taxonomy" id="3028317"/>
    <lineage>
        <taxon>Bacteria</taxon>
        <taxon>Bacillati</taxon>
        <taxon>Actinomycetota</taxon>
        <taxon>Actinomycetes</taxon>
        <taxon>Micrococcales</taxon>
        <taxon>Bogoriellaceae</taxon>
        <taxon>Georgenia</taxon>
    </lineage>
</organism>
<evidence type="ECO:0000313" key="2">
    <source>
        <dbReference type="EMBL" id="MDD9207704.1"/>
    </source>
</evidence>
<dbReference type="Proteomes" id="UP001165561">
    <property type="component" value="Unassembled WGS sequence"/>
</dbReference>